<dbReference type="OrthoDB" id="3508621at2759"/>
<dbReference type="STRING" id="1447875.A0A2B7XRU9"/>
<dbReference type="AlphaFoldDB" id="A0A2B7XRU9"/>
<dbReference type="EMBL" id="PDNB01000034">
    <property type="protein sequence ID" value="PGH14494.1"/>
    <property type="molecule type" value="Genomic_DNA"/>
</dbReference>
<dbReference type="Proteomes" id="UP000223968">
    <property type="component" value="Unassembled WGS sequence"/>
</dbReference>
<sequence>MYDISPIKTRSKTATAPSQRLFESRSEVIGDPKTPENQPSSVDSPLAGRGIGQQSQSRLSPSPQSHSSKSHSSDHEHQSLSSCLIAHRRAALTLYPQTEDEQIVNLALILFLNSIAAHCTHAKADWTPVRKISQTQLRNASFEARTNGFLRGPDNSVEAIVEVRPRVRSIRTLAIQIQEAAQMVSWIISDGLRAPNMSYYVLISQNRHQIFLTVADYSTEYVKYLKDEYDEQTPRSFLKMRSFGLWEIYSPSHMDHLARILLAYTIKVSEKTAGDASENA</sequence>
<comment type="caution">
    <text evidence="2">The sequence shown here is derived from an EMBL/GenBank/DDBJ whole genome shotgun (WGS) entry which is preliminary data.</text>
</comment>
<feature type="region of interest" description="Disordered" evidence="1">
    <location>
        <begin position="1"/>
        <end position="80"/>
    </location>
</feature>
<proteinExistence type="predicted"/>
<feature type="compositionally biased region" description="Low complexity" evidence="1">
    <location>
        <begin position="53"/>
        <end position="67"/>
    </location>
</feature>
<feature type="compositionally biased region" description="Basic and acidic residues" evidence="1">
    <location>
        <begin position="22"/>
        <end position="34"/>
    </location>
</feature>
<reference evidence="2 3" key="1">
    <citation type="submission" date="2017-10" db="EMBL/GenBank/DDBJ databases">
        <title>Comparative genomics in systemic dimorphic fungi from Ajellomycetaceae.</title>
        <authorList>
            <person name="Munoz J.F."/>
            <person name="Mcewen J.G."/>
            <person name="Clay O.K."/>
            <person name="Cuomo C.A."/>
        </authorList>
    </citation>
    <scope>NUCLEOTIDE SEQUENCE [LARGE SCALE GENOMIC DNA]</scope>
    <source>
        <strain evidence="2 3">UAMH5409</strain>
    </source>
</reference>
<protein>
    <submittedName>
        <fullName evidence="2">Uncharacterized protein</fullName>
    </submittedName>
</protein>
<name>A0A2B7XRU9_9EURO</name>
<evidence type="ECO:0000313" key="2">
    <source>
        <dbReference type="EMBL" id="PGH14494.1"/>
    </source>
</evidence>
<gene>
    <name evidence="2" type="ORF">AJ79_02987</name>
</gene>
<organism evidence="2 3">
    <name type="scientific">Helicocarpus griseus UAMH5409</name>
    <dbReference type="NCBI Taxonomy" id="1447875"/>
    <lineage>
        <taxon>Eukaryota</taxon>
        <taxon>Fungi</taxon>
        <taxon>Dikarya</taxon>
        <taxon>Ascomycota</taxon>
        <taxon>Pezizomycotina</taxon>
        <taxon>Eurotiomycetes</taxon>
        <taxon>Eurotiomycetidae</taxon>
        <taxon>Onygenales</taxon>
        <taxon>Ajellomycetaceae</taxon>
        <taxon>Helicocarpus</taxon>
    </lineage>
</organism>
<accession>A0A2B7XRU9</accession>
<evidence type="ECO:0000313" key="3">
    <source>
        <dbReference type="Proteomes" id="UP000223968"/>
    </source>
</evidence>
<keyword evidence="3" id="KW-1185">Reference proteome</keyword>
<evidence type="ECO:0000256" key="1">
    <source>
        <dbReference type="SAM" id="MobiDB-lite"/>
    </source>
</evidence>